<name>A0A6J6N6P1_9ZZZZ</name>
<gene>
    <name evidence="3" type="ORF">UFOPK2350_01079</name>
</gene>
<feature type="transmembrane region" description="Helical" evidence="1">
    <location>
        <begin position="187"/>
        <end position="207"/>
    </location>
</feature>
<feature type="transmembrane region" description="Helical" evidence="1">
    <location>
        <begin position="133"/>
        <end position="150"/>
    </location>
</feature>
<feature type="transmembrane region" description="Helical" evidence="1">
    <location>
        <begin position="254"/>
        <end position="273"/>
    </location>
</feature>
<evidence type="ECO:0000313" key="3">
    <source>
        <dbReference type="EMBL" id="CAB4681806.1"/>
    </source>
</evidence>
<organism evidence="3">
    <name type="scientific">freshwater metagenome</name>
    <dbReference type="NCBI Taxonomy" id="449393"/>
    <lineage>
        <taxon>unclassified sequences</taxon>
        <taxon>metagenomes</taxon>
        <taxon>ecological metagenomes</taxon>
    </lineage>
</organism>
<keyword evidence="1" id="KW-0472">Membrane</keyword>
<keyword evidence="1" id="KW-0812">Transmembrane</keyword>
<keyword evidence="1" id="KW-1133">Transmembrane helix</keyword>
<feature type="domain" description="Glycosyltransferase RgtA/B/C/D-like" evidence="2">
    <location>
        <begin position="113"/>
        <end position="264"/>
    </location>
</feature>
<dbReference type="AlphaFoldDB" id="A0A6J6N6P1"/>
<feature type="transmembrane region" description="Helical" evidence="1">
    <location>
        <begin position="213"/>
        <end position="242"/>
    </location>
</feature>
<protein>
    <submittedName>
        <fullName evidence="3">Unannotated protein</fullName>
    </submittedName>
</protein>
<proteinExistence type="predicted"/>
<sequence>MSVIIMCDLWVSRWSSTRTLGSAQETSVTTSVEPHISRWRTLLCRVEDVVVALRGRMSWGAWMVSVLGIVTIVSRSPGLLYNGMFDRDESYLAVTGDVLRQGGTLYVDVIDRKPPIVPIMYSMIREWSVDMRTIRFVVALLIFLNGVVVAEIVRRLAGSRRAALFAGVLSIVGTALFLPADAQAANFELWGLLPASVAILCVVVARSTDRSPLLWFALAGAAVVFAANCKQPYIAVAIPVLIEALRRVDGKWRAVAAATVGAAVGAIPLFVFFDGAKMIRWVWSDNSDYLNGGISTGRAAAIGVALTAVFVVLHLPLFYGLWAVIRRQVRADVTMLVWLGASLLVIPIGLRFFGHYFQQLVPPLAVLTGCALVSASRRVWQVLMSLTIGLLAVMLTLAFVYRPDLTNYTDLGRYVQSTTTPDERILVWGALPDVYVASQRLPSGVFLHGGYLTGNWASRAHPLPESVIAAEPFRSRWDMFFEDVAKHPPVVVINAARPDTDWAMYGPESFPIGTWLERCYNIDRVVDGLAIWRRDVAACPM</sequence>
<feature type="transmembrane region" description="Helical" evidence="1">
    <location>
        <begin position="299"/>
        <end position="321"/>
    </location>
</feature>
<dbReference type="EMBL" id="CAEZXE010000091">
    <property type="protein sequence ID" value="CAB4681806.1"/>
    <property type="molecule type" value="Genomic_DNA"/>
</dbReference>
<feature type="transmembrane region" description="Helical" evidence="1">
    <location>
        <begin position="162"/>
        <end position="180"/>
    </location>
</feature>
<feature type="transmembrane region" description="Helical" evidence="1">
    <location>
        <begin position="382"/>
        <end position="401"/>
    </location>
</feature>
<accession>A0A6J6N6P1</accession>
<dbReference type="InterPro" id="IPR038731">
    <property type="entry name" value="RgtA/B/C-like"/>
</dbReference>
<evidence type="ECO:0000256" key="1">
    <source>
        <dbReference type="SAM" id="Phobius"/>
    </source>
</evidence>
<evidence type="ECO:0000259" key="2">
    <source>
        <dbReference type="Pfam" id="PF13231"/>
    </source>
</evidence>
<dbReference type="Pfam" id="PF13231">
    <property type="entry name" value="PMT_2"/>
    <property type="match status" value="1"/>
</dbReference>
<feature type="transmembrane region" description="Helical" evidence="1">
    <location>
        <begin position="59"/>
        <end position="81"/>
    </location>
</feature>
<feature type="transmembrane region" description="Helical" evidence="1">
    <location>
        <begin position="333"/>
        <end position="350"/>
    </location>
</feature>
<reference evidence="3" key="1">
    <citation type="submission" date="2020-05" db="EMBL/GenBank/DDBJ databases">
        <authorList>
            <person name="Chiriac C."/>
            <person name="Salcher M."/>
            <person name="Ghai R."/>
            <person name="Kavagutti S V."/>
        </authorList>
    </citation>
    <scope>NUCLEOTIDE SEQUENCE</scope>
</reference>